<dbReference type="Proteomes" id="UP000326759">
    <property type="component" value="Unassembled WGS sequence"/>
</dbReference>
<keyword evidence="1" id="KW-0472">Membrane</keyword>
<dbReference type="EMBL" id="SEYY01006490">
    <property type="protein sequence ID" value="KAB7502881.1"/>
    <property type="molecule type" value="Genomic_DNA"/>
</dbReference>
<dbReference type="AlphaFoldDB" id="A0A5N5T8D8"/>
<keyword evidence="3" id="KW-1185">Reference proteome</keyword>
<organism evidence="2 3">
    <name type="scientific">Armadillidium nasatum</name>
    <dbReference type="NCBI Taxonomy" id="96803"/>
    <lineage>
        <taxon>Eukaryota</taxon>
        <taxon>Metazoa</taxon>
        <taxon>Ecdysozoa</taxon>
        <taxon>Arthropoda</taxon>
        <taxon>Crustacea</taxon>
        <taxon>Multicrustacea</taxon>
        <taxon>Malacostraca</taxon>
        <taxon>Eumalacostraca</taxon>
        <taxon>Peracarida</taxon>
        <taxon>Isopoda</taxon>
        <taxon>Oniscidea</taxon>
        <taxon>Crinocheta</taxon>
        <taxon>Armadillidiidae</taxon>
        <taxon>Armadillidium</taxon>
    </lineage>
</organism>
<protein>
    <submittedName>
        <fullName evidence="2">Uncharacterized protein</fullName>
    </submittedName>
</protein>
<evidence type="ECO:0000313" key="3">
    <source>
        <dbReference type="Proteomes" id="UP000326759"/>
    </source>
</evidence>
<dbReference type="SUPFAM" id="SSF103473">
    <property type="entry name" value="MFS general substrate transporter"/>
    <property type="match status" value="1"/>
</dbReference>
<comment type="caution">
    <text evidence="2">The sequence shown here is derived from an EMBL/GenBank/DDBJ whole genome shotgun (WGS) entry which is preliminary data.</text>
</comment>
<feature type="transmembrane region" description="Helical" evidence="1">
    <location>
        <begin position="51"/>
        <end position="70"/>
    </location>
</feature>
<reference evidence="2 3" key="1">
    <citation type="journal article" date="2019" name="PLoS Biol.">
        <title>Sex chromosomes control vertical transmission of feminizing Wolbachia symbionts in an isopod.</title>
        <authorList>
            <person name="Becking T."/>
            <person name="Chebbi M.A."/>
            <person name="Giraud I."/>
            <person name="Moumen B."/>
            <person name="Laverre T."/>
            <person name="Caubet Y."/>
            <person name="Peccoud J."/>
            <person name="Gilbert C."/>
            <person name="Cordaux R."/>
        </authorList>
    </citation>
    <scope>NUCLEOTIDE SEQUENCE [LARGE SCALE GENOMIC DNA]</scope>
    <source>
        <strain evidence="2">ANa2</strain>
        <tissue evidence="2">Whole body excluding digestive tract and cuticle</tissue>
    </source>
</reference>
<feature type="transmembrane region" description="Helical" evidence="1">
    <location>
        <begin position="7"/>
        <end position="31"/>
    </location>
</feature>
<dbReference type="InterPro" id="IPR036259">
    <property type="entry name" value="MFS_trans_sf"/>
</dbReference>
<name>A0A5N5T8D8_9CRUS</name>
<proteinExistence type="predicted"/>
<gene>
    <name evidence="2" type="ORF">Anas_11396</name>
</gene>
<dbReference type="OrthoDB" id="2213137at2759"/>
<keyword evidence="1" id="KW-0812">Transmembrane</keyword>
<sequence length="90" mass="9805">MALNITAMISVIGVEMLPAVFGAASLLRGFVGMALGTLAGVVRDATSSYTYALWMLGGCEFAAFCLWLLMPCAEKFDENKYSKKRKKQKT</sequence>
<accession>A0A5N5T8D8</accession>
<evidence type="ECO:0000313" key="2">
    <source>
        <dbReference type="EMBL" id="KAB7502881.1"/>
    </source>
</evidence>
<evidence type="ECO:0000256" key="1">
    <source>
        <dbReference type="SAM" id="Phobius"/>
    </source>
</evidence>
<keyword evidence="1" id="KW-1133">Transmembrane helix</keyword>